<dbReference type="SUPFAM" id="SSF54106">
    <property type="entry name" value="LysM domain"/>
    <property type="match status" value="1"/>
</dbReference>
<keyword evidence="4" id="KW-1185">Reference proteome</keyword>
<organism evidence="3 4">
    <name type="scientific">Amantichitinum ursilacus</name>
    <dbReference type="NCBI Taxonomy" id="857265"/>
    <lineage>
        <taxon>Bacteria</taxon>
        <taxon>Pseudomonadati</taxon>
        <taxon>Pseudomonadota</taxon>
        <taxon>Betaproteobacteria</taxon>
        <taxon>Neisseriales</taxon>
        <taxon>Chitinibacteraceae</taxon>
        <taxon>Amantichitinum</taxon>
    </lineage>
</organism>
<dbReference type="SMART" id="SM00257">
    <property type="entry name" value="LysM"/>
    <property type="match status" value="1"/>
</dbReference>
<dbReference type="CDD" id="cd00118">
    <property type="entry name" value="LysM"/>
    <property type="match status" value="1"/>
</dbReference>
<evidence type="ECO:0000256" key="1">
    <source>
        <dbReference type="SAM" id="SignalP"/>
    </source>
</evidence>
<dbReference type="Gene3D" id="3.10.350.10">
    <property type="entry name" value="LysM domain"/>
    <property type="match status" value="1"/>
</dbReference>
<dbReference type="AlphaFoldDB" id="A0A0N0XHF2"/>
<gene>
    <name evidence="3" type="ORF">WG78_21140</name>
</gene>
<dbReference type="PANTHER" id="PTHR34700">
    <property type="entry name" value="POTASSIUM BINDING PROTEIN KBP"/>
    <property type="match status" value="1"/>
</dbReference>
<dbReference type="InterPro" id="IPR018392">
    <property type="entry name" value="LysM"/>
</dbReference>
<sequence>MGLTMRKTIISLLFAVSGVAGLAHADTLAMKDNAPDRYVVVKGDTLWAISGHFLKQPWRWPEIWRMNKDEIKNPHWIYPGDVVLLDRTGGTPRLRLLKDGSGGGRNEVKLSPSGRISPLDNNAVPSIPLLAIRPFLNKPLVIEENELLNAPRVAAGPDERVVFAVGDRVYAVNLQGKEGDVWQAYRPGAPLIDPDDPEHKRVIGHQVDYLGDLRLDKNGDVATLRVLSSKEEIGVGARLVRATEETYMNYAPHAPAQQVRGKVVSAYGGVADAGPYTTLVINRGSADGLDVGSVLVTWKSGRPIKKEDKNEPDRFTPPEQSGNLFVYRVFPHFSYGLLLDSTLPVNTADEVTSP</sequence>
<dbReference type="PANTHER" id="PTHR34700:SF4">
    <property type="entry name" value="PHAGE-LIKE ELEMENT PBSX PROTEIN XKDP"/>
    <property type="match status" value="1"/>
</dbReference>
<dbReference type="InterPro" id="IPR052196">
    <property type="entry name" value="Bact_Kbp"/>
</dbReference>
<feature type="domain" description="LysM" evidence="2">
    <location>
        <begin position="36"/>
        <end position="85"/>
    </location>
</feature>
<evidence type="ECO:0000259" key="2">
    <source>
        <dbReference type="PROSITE" id="PS51782"/>
    </source>
</evidence>
<accession>A0A0N0XHF2</accession>
<reference evidence="3 4" key="1">
    <citation type="submission" date="2015-07" db="EMBL/GenBank/DDBJ databases">
        <title>Draft genome sequence of the Amantichitinum ursilacus IGB-41, a new chitin-degrading bacterium.</title>
        <authorList>
            <person name="Kirstahler P."/>
            <person name="Guenther M."/>
            <person name="Grumaz C."/>
            <person name="Rupp S."/>
            <person name="Zibek S."/>
            <person name="Sohn K."/>
        </authorList>
    </citation>
    <scope>NUCLEOTIDE SEQUENCE [LARGE SCALE GENOMIC DNA]</scope>
    <source>
        <strain evidence="3 4">IGB-41</strain>
    </source>
</reference>
<feature type="signal peptide" evidence="1">
    <location>
        <begin position="1"/>
        <end position="25"/>
    </location>
</feature>
<dbReference type="Pfam" id="PF01476">
    <property type="entry name" value="LysM"/>
    <property type="match status" value="1"/>
</dbReference>
<dbReference type="PATRIC" id="fig|857265.3.peg.4327"/>
<dbReference type="EMBL" id="LAQT01000037">
    <property type="protein sequence ID" value="KPC49440.1"/>
    <property type="molecule type" value="Genomic_DNA"/>
</dbReference>
<protein>
    <submittedName>
        <fullName evidence="3">LysM domain/BON superfamily protein</fullName>
    </submittedName>
</protein>
<evidence type="ECO:0000313" key="3">
    <source>
        <dbReference type="EMBL" id="KPC49440.1"/>
    </source>
</evidence>
<name>A0A0N0XHF2_9NEIS</name>
<dbReference type="Proteomes" id="UP000037939">
    <property type="component" value="Unassembled WGS sequence"/>
</dbReference>
<dbReference type="STRING" id="857265.WG78_21140"/>
<comment type="caution">
    <text evidence="3">The sequence shown here is derived from an EMBL/GenBank/DDBJ whole genome shotgun (WGS) entry which is preliminary data.</text>
</comment>
<proteinExistence type="predicted"/>
<keyword evidence="1" id="KW-0732">Signal</keyword>
<dbReference type="InterPro" id="IPR036779">
    <property type="entry name" value="LysM_dom_sf"/>
</dbReference>
<feature type="chain" id="PRO_5005863006" evidence="1">
    <location>
        <begin position="26"/>
        <end position="354"/>
    </location>
</feature>
<dbReference type="PROSITE" id="PS51782">
    <property type="entry name" value="LYSM"/>
    <property type="match status" value="1"/>
</dbReference>
<evidence type="ECO:0000313" key="4">
    <source>
        <dbReference type="Proteomes" id="UP000037939"/>
    </source>
</evidence>